<sequence length="64" mass="7332">MAVKADVFYIFSLYEQAFDKFTILNLSFSESLLQTPIFCETPNLQKIILKSCVSLVDIHPSMEI</sequence>
<dbReference type="Proteomes" id="UP000824120">
    <property type="component" value="Chromosome 6"/>
</dbReference>
<name>A0A9J5YP29_SOLCO</name>
<dbReference type="EMBL" id="JACXVP010000006">
    <property type="protein sequence ID" value="KAG5601701.1"/>
    <property type="molecule type" value="Genomic_DNA"/>
</dbReference>
<dbReference type="OrthoDB" id="1733683at2759"/>
<comment type="caution">
    <text evidence="1">The sequence shown here is derived from an EMBL/GenBank/DDBJ whole genome shotgun (WGS) entry which is preliminary data.</text>
</comment>
<dbReference type="AlphaFoldDB" id="A0A9J5YP29"/>
<organism evidence="1 2">
    <name type="scientific">Solanum commersonii</name>
    <name type="common">Commerson's wild potato</name>
    <name type="synonym">Commerson's nightshade</name>
    <dbReference type="NCBI Taxonomy" id="4109"/>
    <lineage>
        <taxon>Eukaryota</taxon>
        <taxon>Viridiplantae</taxon>
        <taxon>Streptophyta</taxon>
        <taxon>Embryophyta</taxon>
        <taxon>Tracheophyta</taxon>
        <taxon>Spermatophyta</taxon>
        <taxon>Magnoliopsida</taxon>
        <taxon>eudicotyledons</taxon>
        <taxon>Gunneridae</taxon>
        <taxon>Pentapetalae</taxon>
        <taxon>asterids</taxon>
        <taxon>lamiids</taxon>
        <taxon>Solanales</taxon>
        <taxon>Solanaceae</taxon>
        <taxon>Solanoideae</taxon>
        <taxon>Solaneae</taxon>
        <taxon>Solanum</taxon>
    </lineage>
</organism>
<evidence type="ECO:0000313" key="2">
    <source>
        <dbReference type="Proteomes" id="UP000824120"/>
    </source>
</evidence>
<gene>
    <name evidence="1" type="ORF">H5410_033071</name>
</gene>
<evidence type="ECO:0000313" key="1">
    <source>
        <dbReference type="EMBL" id="KAG5601701.1"/>
    </source>
</evidence>
<keyword evidence="2" id="KW-1185">Reference proteome</keyword>
<proteinExistence type="predicted"/>
<reference evidence="1 2" key="1">
    <citation type="submission" date="2020-09" db="EMBL/GenBank/DDBJ databases">
        <title>De no assembly of potato wild relative species, Solanum commersonii.</title>
        <authorList>
            <person name="Cho K."/>
        </authorList>
    </citation>
    <scope>NUCLEOTIDE SEQUENCE [LARGE SCALE GENOMIC DNA]</scope>
    <source>
        <strain evidence="1">LZ3.2</strain>
        <tissue evidence="1">Leaf</tissue>
    </source>
</reference>
<accession>A0A9J5YP29</accession>
<protein>
    <submittedName>
        <fullName evidence="1">Uncharacterized protein</fullName>
    </submittedName>
</protein>